<sequence>MTAADQPEAAWFVYILLNDRGITYTGISTDVDRRLCQHNAGTGARFTRGRGPWRLLHCEGPLGHGDALRRELGIKKDARFRAGLKRGALPQTP</sequence>
<keyword evidence="3" id="KW-0255">Endonuclease</keyword>
<accession>A0A7W9ZFY3</accession>
<feature type="domain" description="GIY-YIG" evidence="2">
    <location>
        <begin position="9"/>
        <end position="86"/>
    </location>
</feature>
<dbReference type="Proteomes" id="UP000544872">
    <property type="component" value="Unassembled WGS sequence"/>
</dbReference>
<dbReference type="InterPro" id="IPR050190">
    <property type="entry name" value="UPF0213_domain"/>
</dbReference>
<evidence type="ECO:0000259" key="2">
    <source>
        <dbReference type="PROSITE" id="PS50164"/>
    </source>
</evidence>
<dbReference type="InterPro" id="IPR035901">
    <property type="entry name" value="GIY-YIG_endonuc_sf"/>
</dbReference>
<dbReference type="PANTHER" id="PTHR34477:SF1">
    <property type="entry name" value="UPF0213 PROTEIN YHBQ"/>
    <property type="match status" value="1"/>
</dbReference>
<dbReference type="Gene3D" id="3.40.1440.10">
    <property type="entry name" value="GIY-YIG endonuclease"/>
    <property type="match status" value="1"/>
</dbReference>
<name>A0A7W9ZFY3_NOVIT</name>
<dbReference type="EMBL" id="JACIIX010000007">
    <property type="protein sequence ID" value="MBB6210776.1"/>
    <property type="molecule type" value="Genomic_DNA"/>
</dbReference>
<keyword evidence="3" id="KW-0378">Hydrolase</keyword>
<comment type="similarity">
    <text evidence="1">Belongs to the UPF0213 family.</text>
</comment>
<reference evidence="3 4" key="1">
    <citation type="submission" date="2020-08" db="EMBL/GenBank/DDBJ databases">
        <title>Genomic Encyclopedia of Type Strains, Phase IV (KMG-IV): sequencing the most valuable type-strain genomes for metagenomic binning, comparative biology and taxonomic classification.</title>
        <authorList>
            <person name="Goeker M."/>
        </authorList>
    </citation>
    <scope>NUCLEOTIDE SEQUENCE [LARGE SCALE GENOMIC DNA]</scope>
    <source>
        <strain evidence="3 4">DSM 11590</strain>
    </source>
</reference>
<dbReference type="SUPFAM" id="SSF82771">
    <property type="entry name" value="GIY-YIG endonuclease"/>
    <property type="match status" value="1"/>
</dbReference>
<evidence type="ECO:0000313" key="3">
    <source>
        <dbReference type="EMBL" id="MBB6210776.1"/>
    </source>
</evidence>
<dbReference type="AlphaFoldDB" id="A0A7W9ZFY3"/>
<keyword evidence="3" id="KW-0540">Nuclease</keyword>
<keyword evidence="4" id="KW-1185">Reference proteome</keyword>
<proteinExistence type="inferred from homology"/>
<dbReference type="GO" id="GO:0004519">
    <property type="term" value="F:endonuclease activity"/>
    <property type="evidence" value="ECO:0007669"/>
    <property type="project" value="UniProtKB-KW"/>
</dbReference>
<evidence type="ECO:0000256" key="1">
    <source>
        <dbReference type="ARBA" id="ARBA00007435"/>
    </source>
</evidence>
<organism evidence="3 4">
    <name type="scientific">Novispirillum itersonii</name>
    <name type="common">Aquaspirillum itersonii</name>
    <dbReference type="NCBI Taxonomy" id="189"/>
    <lineage>
        <taxon>Bacteria</taxon>
        <taxon>Pseudomonadati</taxon>
        <taxon>Pseudomonadota</taxon>
        <taxon>Alphaproteobacteria</taxon>
        <taxon>Rhodospirillales</taxon>
        <taxon>Novispirillaceae</taxon>
        <taxon>Novispirillum</taxon>
    </lineage>
</organism>
<dbReference type="RefSeq" id="WP_184263598.1">
    <property type="nucleotide sequence ID" value="NZ_JACIIX010000007.1"/>
</dbReference>
<dbReference type="PANTHER" id="PTHR34477">
    <property type="entry name" value="UPF0213 PROTEIN YHBQ"/>
    <property type="match status" value="1"/>
</dbReference>
<comment type="caution">
    <text evidence="3">The sequence shown here is derived from an EMBL/GenBank/DDBJ whole genome shotgun (WGS) entry which is preliminary data.</text>
</comment>
<dbReference type="InterPro" id="IPR000305">
    <property type="entry name" value="GIY-YIG_endonuc"/>
</dbReference>
<dbReference type="Pfam" id="PF01541">
    <property type="entry name" value="GIY-YIG"/>
    <property type="match status" value="1"/>
</dbReference>
<gene>
    <name evidence="3" type="ORF">FHS48_002201</name>
</gene>
<evidence type="ECO:0000313" key="4">
    <source>
        <dbReference type="Proteomes" id="UP000544872"/>
    </source>
</evidence>
<dbReference type="PROSITE" id="PS50164">
    <property type="entry name" value="GIY_YIG"/>
    <property type="match status" value="1"/>
</dbReference>
<dbReference type="CDD" id="cd10456">
    <property type="entry name" value="GIY-YIG_UPF0213"/>
    <property type="match status" value="1"/>
</dbReference>
<protein>
    <submittedName>
        <fullName evidence="3">Putative endonuclease</fullName>
    </submittedName>
</protein>